<evidence type="ECO:0000256" key="1">
    <source>
        <dbReference type="ARBA" id="ARBA00023015"/>
    </source>
</evidence>
<dbReference type="SMART" id="SM00421">
    <property type="entry name" value="HTH_LUXR"/>
    <property type="match status" value="1"/>
</dbReference>
<gene>
    <name evidence="4" type="ORF">A33I_17910</name>
</gene>
<sequence length="206" mass="24048">MHTTTQKESITFIMTDASLQSKIIKGLIKYQEAELTFHVMNNHEEIRACLELQQKETKKYSSQQSKYIWIIGEEDQRLAKDILSYGQASIIAKESSCLIKSMNQAIKHYPCLDLPFQKDILETVYRNNKPRKIEDLTLSLASYKEFNQTEKDIIYYLLQGKTAEQIAEQTYNSVHTINNNIVKIKRKLNVKSKVEIITHFVKQNKK</sequence>
<proteinExistence type="predicted"/>
<dbReference type="SUPFAM" id="SSF46894">
    <property type="entry name" value="C-terminal effector domain of the bipartite response regulators"/>
    <property type="match status" value="1"/>
</dbReference>
<keyword evidence="5" id="KW-1185">Reference proteome</keyword>
<dbReference type="PROSITE" id="PS50043">
    <property type="entry name" value="HTH_LUXR_2"/>
    <property type="match status" value="1"/>
</dbReference>
<feature type="domain" description="HTH luxR-type" evidence="3">
    <location>
        <begin position="139"/>
        <end position="204"/>
    </location>
</feature>
<dbReference type="AlphaFoldDB" id="U6SK67"/>
<dbReference type="Gene3D" id="3.40.50.2300">
    <property type="match status" value="1"/>
</dbReference>
<keyword evidence="1" id="KW-0805">Transcription regulation</keyword>
<keyword evidence="2" id="KW-0804">Transcription</keyword>
<dbReference type="Proteomes" id="UP000017170">
    <property type="component" value="Unassembled WGS sequence"/>
</dbReference>
<dbReference type="EMBL" id="ATAE01000041">
    <property type="protein sequence ID" value="ERN51968.1"/>
    <property type="molecule type" value="Genomic_DNA"/>
</dbReference>
<dbReference type="RefSeq" id="WP_022629142.1">
    <property type="nucleotide sequence ID" value="NZ_ATAE01000041.1"/>
</dbReference>
<evidence type="ECO:0000313" key="4">
    <source>
        <dbReference type="EMBL" id="ERN51968.1"/>
    </source>
</evidence>
<dbReference type="GO" id="GO:0006355">
    <property type="term" value="P:regulation of DNA-templated transcription"/>
    <property type="evidence" value="ECO:0007669"/>
    <property type="project" value="InterPro"/>
</dbReference>
<comment type="caution">
    <text evidence="4">The sequence shown here is derived from an EMBL/GenBank/DDBJ whole genome shotgun (WGS) entry which is preliminary data.</text>
</comment>
<dbReference type="InterPro" id="IPR016032">
    <property type="entry name" value="Sig_transdc_resp-reg_C-effctor"/>
</dbReference>
<name>U6SK67_9BACI</name>
<evidence type="ECO:0000256" key="2">
    <source>
        <dbReference type="ARBA" id="ARBA00023163"/>
    </source>
</evidence>
<organism evidence="4 5">
    <name type="scientific">Alkalihalophilus marmarensis DSM 21297</name>
    <dbReference type="NCBI Taxonomy" id="1188261"/>
    <lineage>
        <taxon>Bacteria</taxon>
        <taxon>Bacillati</taxon>
        <taxon>Bacillota</taxon>
        <taxon>Bacilli</taxon>
        <taxon>Bacillales</taxon>
        <taxon>Bacillaceae</taxon>
        <taxon>Alkalihalophilus</taxon>
    </lineage>
</organism>
<evidence type="ECO:0000259" key="3">
    <source>
        <dbReference type="PROSITE" id="PS50043"/>
    </source>
</evidence>
<dbReference type="Pfam" id="PF00196">
    <property type="entry name" value="GerE"/>
    <property type="match status" value="1"/>
</dbReference>
<evidence type="ECO:0000313" key="5">
    <source>
        <dbReference type="Proteomes" id="UP000017170"/>
    </source>
</evidence>
<dbReference type="InterPro" id="IPR000792">
    <property type="entry name" value="Tscrpt_reg_LuxR_C"/>
</dbReference>
<dbReference type="PATRIC" id="fig|1188261.3.peg.3075"/>
<protein>
    <recommendedName>
        <fullName evidence="3">HTH luxR-type domain-containing protein</fullName>
    </recommendedName>
</protein>
<dbReference type="GO" id="GO:0003677">
    <property type="term" value="F:DNA binding"/>
    <property type="evidence" value="ECO:0007669"/>
    <property type="project" value="InterPro"/>
</dbReference>
<reference evidence="4 5" key="1">
    <citation type="journal article" date="2013" name="Genome Announc.">
        <title>Genome Sequence of the Extreme Obligate Alkaliphile Bacillus marmarensis Strain DSM 21297.</title>
        <authorList>
            <person name="Wernick D.G."/>
            <person name="Choi K.Y."/>
            <person name="Tat C.A."/>
            <person name="Lafontaine Rivera J.G."/>
            <person name="Liao J.C."/>
        </authorList>
    </citation>
    <scope>NUCLEOTIDE SEQUENCE [LARGE SCALE GENOMIC DNA]</scope>
    <source>
        <strain evidence="4 5">DSM 21297</strain>
    </source>
</reference>
<accession>U6SK67</accession>